<dbReference type="AlphaFoldDB" id="A0AAE0WY57"/>
<evidence type="ECO:0000313" key="2">
    <source>
        <dbReference type="Proteomes" id="UP001274830"/>
    </source>
</evidence>
<dbReference type="PANTHER" id="PTHR42085">
    <property type="entry name" value="F-BOX DOMAIN-CONTAINING PROTEIN"/>
    <property type="match status" value="1"/>
</dbReference>
<proteinExistence type="predicted"/>
<dbReference type="PANTHER" id="PTHR42085:SF1">
    <property type="entry name" value="F-BOX DOMAIN-CONTAINING PROTEIN"/>
    <property type="match status" value="1"/>
</dbReference>
<sequence>MENSPLARLPPELRNLVYEHALAEDDAYNLMRLFSMSTTPRADSLRVCGLPRTCKDIRAETYGLYFALNKLVLAFDAFDLAEYGIWRFMEVIIDRIRLMPHENARLIRHYVLELDGYSTWIQARFDWWRTDDIDVLIALLHPSAVVQLHINIHFAVGEYPDRRCVCNARVILPLHKPLTIEDEVASQLKEIVATESGMTVVQGMKEIKSSITFLAKDLAVALSRSSIARGT</sequence>
<dbReference type="InterPro" id="IPR038883">
    <property type="entry name" value="AN11006-like"/>
</dbReference>
<dbReference type="Proteomes" id="UP001274830">
    <property type="component" value="Unassembled WGS sequence"/>
</dbReference>
<organism evidence="1 2">
    <name type="scientific">Recurvomyces mirabilis</name>
    <dbReference type="NCBI Taxonomy" id="574656"/>
    <lineage>
        <taxon>Eukaryota</taxon>
        <taxon>Fungi</taxon>
        <taxon>Dikarya</taxon>
        <taxon>Ascomycota</taxon>
        <taxon>Pezizomycotina</taxon>
        <taxon>Dothideomycetes</taxon>
        <taxon>Dothideomycetidae</taxon>
        <taxon>Mycosphaerellales</taxon>
        <taxon>Teratosphaeriaceae</taxon>
        <taxon>Recurvomyces</taxon>
    </lineage>
</organism>
<reference evidence="1" key="1">
    <citation type="submission" date="2023-07" db="EMBL/GenBank/DDBJ databases">
        <title>Black Yeasts Isolated from many extreme environments.</title>
        <authorList>
            <person name="Coleine C."/>
            <person name="Stajich J.E."/>
            <person name="Selbmann L."/>
        </authorList>
    </citation>
    <scope>NUCLEOTIDE SEQUENCE</scope>
    <source>
        <strain evidence="1">CCFEE 5485</strain>
    </source>
</reference>
<protein>
    <submittedName>
        <fullName evidence="1">Uncharacterized protein</fullName>
    </submittedName>
</protein>
<evidence type="ECO:0000313" key="1">
    <source>
        <dbReference type="EMBL" id="KAK3680199.1"/>
    </source>
</evidence>
<name>A0AAE0WY57_9PEZI</name>
<accession>A0AAE0WY57</accession>
<keyword evidence="2" id="KW-1185">Reference proteome</keyword>
<comment type="caution">
    <text evidence="1">The sequence shown here is derived from an EMBL/GenBank/DDBJ whole genome shotgun (WGS) entry which is preliminary data.</text>
</comment>
<dbReference type="EMBL" id="JAUTXT010000001">
    <property type="protein sequence ID" value="KAK3680199.1"/>
    <property type="molecule type" value="Genomic_DNA"/>
</dbReference>
<gene>
    <name evidence="1" type="ORF">LTR78_000576</name>
</gene>